<organism evidence="9 10">
    <name type="scientific">Mailhella massiliensis</name>
    <dbReference type="NCBI Taxonomy" id="1903261"/>
    <lineage>
        <taxon>Bacteria</taxon>
        <taxon>Pseudomonadati</taxon>
        <taxon>Thermodesulfobacteriota</taxon>
        <taxon>Desulfovibrionia</taxon>
        <taxon>Desulfovibrionales</taxon>
        <taxon>Desulfovibrionaceae</taxon>
        <taxon>Mailhella</taxon>
    </lineage>
</organism>
<dbReference type="CDD" id="cd16443">
    <property type="entry name" value="LplA"/>
    <property type="match status" value="1"/>
</dbReference>
<reference evidence="9" key="1">
    <citation type="journal article" date="2021" name="PeerJ">
        <title>Extensive microbial diversity within the chicken gut microbiome revealed by metagenomics and culture.</title>
        <authorList>
            <person name="Gilroy R."/>
            <person name="Ravi A."/>
            <person name="Getino M."/>
            <person name="Pursley I."/>
            <person name="Horton D.L."/>
            <person name="Alikhan N.F."/>
            <person name="Baker D."/>
            <person name="Gharbi K."/>
            <person name="Hall N."/>
            <person name="Watson M."/>
            <person name="Adriaenssens E.M."/>
            <person name="Foster-Nyarko E."/>
            <person name="Jarju S."/>
            <person name="Secka A."/>
            <person name="Antonio M."/>
            <person name="Oren A."/>
            <person name="Chaudhuri R.R."/>
            <person name="La Ragione R."/>
            <person name="Hildebrand F."/>
            <person name="Pallen M.J."/>
        </authorList>
    </citation>
    <scope>NUCLEOTIDE SEQUENCE</scope>
    <source>
        <strain evidence="9">ChiGjej2B2-19336</strain>
    </source>
</reference>
<sequence>MYALRIDSTEAAFNLALEETLFDTLSPENPGIFLIWRNAPSVIVGCHQNTAEEVDAAYCREHGIAVVRRPTGGGAVYHDLGNVNFSFLTWVEKNRLAGFEEFMRPMVQALRDLGVDAAYTSRNDITVQGRKVAGTAQRRKGQKMLHHGCLLVDVDTSVLTGALAADPEKFQSKGVASHRARVANLREFLPAGLSREACMDLIIQSMTKYCANEERMLPPDLAAKAEALAASRYRSWEWNWGQSPRFTEKRRRRFAWGRLECLLEVREGCIAGCRLFGDFFAGGDITELEKIFLGLRADAPSLREALQNVPVEKWFSGAEHEELLAFLCGE</sequence>
<dbReference type="GO" id="GO:0009249">
    <property type="term" value="P:protein lipoylation"/>
    <property type="evidence" value="ECO:0007669"/>
    <property type="project" value="InterPro"/>
</dbReference>
<reference evidence="9" key="2">
    <citation type="submission" date="2021-09" db="EMBL/GenBank/DDBJ databases">
        <authorList>
            <person name="Gilroy R."/>
        </authorList>
    </citation>
    <scope>NUCLEOTIDE SEQUENCE</scope>
    <source>
        <strain evidence="9">ChiGjej2B2-19336</strain>
    </source>
</reference>
<keyword evidence="5" id="KW-0547">Nucleotide-binding</keyword>
<dbReference type="Proteomes" id="UP000698963">
    <property type="component" value="Unassembled WGS sequence"/>
</dbReference>
<accession>A0A921AY36</accession>
<protein>
    <recommendedName>
        <fullName evidence="3">lipoate--protein ligase</fullName>
        <ecNumber evidence="3">6.3.1.20</ecNumber>
    </recommendedName>
</protein>
<dbReference type="PROSITE" id="PS51733">
    <property type="entry name" value="BPL_LPL_CATALYTIC"/>
    <property type="match status" value="1"/>
</dbReference>
<evidence type="ECO:0000256" key="1">
    <source>
        <dbReference type="ARBA" id="ARBA00005085"/>
    </source>
</evidence>
<dbReference type="EMBL" id="DYZA01000210">
    <property type="protein sequence ID" value="HJD98026.1"/>
    <property type="molecule type" value="Genomic_DNA"/>
</dbReference>
<dbReference type="PANTHER" id="PTHR12561:SF3">
    <property type="entry name" value="LIPOYLTRANSFERASE 1, MITOCHONDRIAL"/>
    <property type="match status" value="1"/>
</dbReference>
<proteinExistence type="predicted"/>
<dbReference type="NCBIfam" id="TIGR00545">
    <property type="entry name" value="lipoyltrans"/>
    <property type="match status" value="1"/>
</dbReference>
<dbReference type="RefSeq" id="WP_304123344.1">
    <property type="nucleotide sequence ID" value="NZ_DYZA01000210.1"/>
</dbReference>
<comment type="pathway">
    <text evidence="2">Protein modification; protein lipoylation via exogenous pathway; protein N(6)-(lipoyl)lysine from lipoate: step 1/2.</text>
</comment>
<dbReference type="GO" id="GO:0016979">
    <property type="term" value="F:lipoate-protein ligase activity"/>
    <property type="evidence" value="ECO:0007669"/>
    <property type="project" value="UniProtKB-EC"/>
</dbReference>
<dbReference type="GO" id="GO:0005737">
    <property type="term" value="C:cytoplasm"/>
    <property type="evidence" value="ECO:0007669"/>
    <property type="project" value="TreeGrafter"/>
</dbReference>
<evidence type="ECO:0000259" key="8">
    <source>
        <dbReference type="PROSITE" id="PS51733"/>
    </source>
</evidence>
<dbReference type="AlphaFoldDB" id="A0A921AY36"/>
<feature type="domain" description="BPL/LPL catalytic" evidence="8">
    <location>
        <begin position="27"/>
        <end position="214"/>
    </location>
</feature>
<dbReference type="EC" id="6.3.1.20" evidence="3"/>
<evidence type="ECO:0000313" key="9">
    <source>
        <dbReference type="EMBL" id="HJD98026.1"/>
    </source>
</evidence>
<name>A0A921AY36_9BACT</name>
<comment type="pathway">
    <text evidence="1">Protein modification; protein lipoylation via exogenous pathway; protein N(6)-(lipoyl)lysine from lipoate: step 2/2.</text>
</comment>
<dbReference type="InterPro" id="IPR004143">
    <property type="entry name" value="BPL_LPL_catalytic"/>
</dbReference>
<dbReference type="SUPFAM" id="SSF55681">
    <property type="entry name" value="Class II aaRS and biotin synthetases"/>
    <property type="match status" value="1"/>
</dbReference>
<evidence type="ECO:0000256" key="4">
    <source>
        <dbReference type="ARBA" id="ARBA00022598"/>
    </source>
</evidence>
<dbReference type="InterPro" id="IPR045864">
    <property type="entry name" value="aa-tRNA-synth_II/BPL/LPL"/>
</dbReference>
<evidence type="ECO:0000256" key="6">
    <source>
        <dbReference type="ARBA" id="ARBA00022840"/>
    </source>
</evidence>
<dbReference type="PANTHER" id="PTHR12561">
    <property type="entry name" value="LIPOATE-PROTEIN LIGASE"/>
    <property type="match status" value="1"/>
</dbReference>
<evidence type="ECO:0000256" key="7">
    <source>
        <dbReference type="ARBA" id="ARBA00048037"/>
    </source>
</evidence>
<keyword evidence="6" id="KW-0067">ATP-binding</keyword>
<comment type="caution">
    <text evidence="9">The sequence shown here is derived from an EMBL/GenBank/DDBJ whole genome shotgun (WGS) entry which is preliminary data.</text>
</comment>
<evidence type="ECO:0000256" key="3">
    <source>
        <dbReference type="ARBA" id="ARBA00012367"/>
    </source>
</evidence>
<dbReference type="InterPro" id="IPR004562">
    <property type="entry name" value="LipoylTrfase_LipoateP_Ligase"/>
</dbReference>
<keyword evidence="4 9" id="KW-0436">Ligase</keyword>
<comment type="catalytic activity">
    <reaction evidence="7">
        <text>L-lysyl-[lipoyl-carrier protein] + (R)-lipoate + ATP = N(6)-[(R)-lipoyl]-L-lysyl-[lipoyl-carrier protein] + AMP + diphosphate + H(+)</text>
        <dbReference type="Rhea" id="RHEA:49288"/>
        <dbReference type="Rhea" id="RHEA-COMP:10500"/>
        <dbReference type="Rhea" id="RHEA-COMP:10502"/>
        <dbReference type="ChEBI" id="CHEBI:15378"/>
        <dbReference type="ChEBI" id="CHEBI:29969"/>
        <dbReference type="ChEBI" id="CHEBI:30616"/>
        <dbReference type="ChEBI" id="CHEBI:33019"/>
        <dbReference type="ChEBI" id="CHEBI:83088"/>
        <dbReference type="ChEBI" id="CHEBI:83099"/>
        <dbReference type="ChEBI" id="CHEBI:456215"/>
        <dbReference type="EC" id="6.3.1.20"/>
    </reaction>
</comment>
<dbReference type="Gene3D" id="3.30.930.10">
    <property type="entry name" value="Bira Bifunctional Protein, Domain 2"/>
    <property type="match status" value="1"/>
</dbReference>
<dbReference type="GO" id="GO:0017118">
    <property type="term" value="F:lipoyltransferase activity"/>
    <property type="evidence" value="ECO:0007669"/>
    <property type="project" value="TreeGrafter"/>
</dbReference>
<dbReference type="InterPro" id="IPR019491">
    <property type="entry name" value="Lipoate_protein_ligase_C"/>
</dbReference>
<gene>
    <name evidence="9" type="ORF">K8W16_10330</name>
</gene>
<evidence type="ECO:0000256" key="5">
    <source>
        <dbReference type="ARBA" id="ARBA00022741"/>
    </source>
</evidence>
<evidence type="ECO:0000256" key="2">
    <source>
        <dbReference type="ARBA" id="ARBA00005124"/>
    </source>
</evidence>
<dbReference type="Gene3D" id="3.30.390.50">
    <property type="entry name" value="CO dehydrogenase flavoprotein, C-terminal domain"/>
    <property type="match status" value="1"/>
</dbReference>
<dbReference type="Pfam" id="PF21948">
    <property type="entry name" value="LplA-B_cat"/>
    <property type="match status" value="1"/>
</dbReference>
<dbReference type="GO" id="GO:0005524">
    <property type="term" value="F:ATP binding"/>
    <property type="evidence" value="ECO:0007669"/>
    <property type="project" value="UniProtKB-KW"/>
</dbReference>
<evidence type="ECO:0000313" key="10">
    <source>
        <dbReference type="Proteomes" id="UP000698963"/>
    </source>
</evidence>
<dbReference type="SUPFAM" id="SSF82649">
    <property type="entry name" value="SufE/NifU"/>
    <property type="match status" value="1"/>
</dbReference>
<dbReference type="Pfam" id="PF10437">
    <property type="entry name" value="Lip_prot_lig_C"/>
    <property type="match status" value="1"/>
</dbReference>